<sequence length="149" mass="16571">MKWLKIVIPLFVLLFISSIVAVYYFNDKGNEETQTVDDTVHPNSGEGTNTLGIGLFDTEGDIIDSGSMLTAANGYLEYTVSFDSFIDSAREYALVALVDLEQVPFTVDGESYDKYFFNMDANSTIDIDTIIAVDESNSEVSYLIFKEPN</sequence>
<feature type="non-terminal residue" evidence="2">
    <location>
        <position position="149"/>
    </location>
</feature>
<keyword evidence="1" id="KW-1133">Transmembrane helix</keyword>
<reference evidence="2 3" key="1">
    <citation type="journal article" date="1979" name="Int. J. Syst. Evol. Microbiol.">
        <title>Bacillus globisporus subsp. marinus subsp. nov.</title>
        <authorList>
            <person name="Liu H."/>
        </authorList>
    </citation>
    <scope>NUCLEOTIDE SEQUENCE [LARGE SCALE GENOMIC DNA]</scope>
    <source>
        <strain evidence="2 3">DSM 1297</strain>
    </source>
</reference>
<protein>
    <submittedName>
        <fullName evidence="2">Uncharacterized protein</fullName>
    </submittedName>
</protein>
<evidence type="ECO:0000313" key="3">
    <source>
        <dbReference type="Proteomes" id="UP001556040"/>
    </source>
</evidence>
<name>A0ABV3Q7F9_9BACL</name>
<dbReference type="Proteomes" id="UP001556040">
    <property type="component" value="Unassembled WGS sequence"/>
</dbReference>
<gene>
    <name evidence="2" type="ORF">AB1471_15510</name>
</gene>
<feature type="transmembrane region" description="Helical" evidence="1">
    <location>
        <begin position="6"/>
        <end position="25"/>
    </location>
</feature>
<dbReference type="RefSeq" id="WP_367780671.1">
    <property type="nucleotide sequence ID" value="NZ_JBFMIA010000025.1"/>
</dbReference>
<evidence type="ECO:0000256" key="1">
    <source>
        <dbReference type="SAM" id="Phobius"/>
    </source>
</evidence>
<organism evidence="2 3">
    <name type="scientific">Jeotgalibacillus marinus</name>
    <dbReference type="NCBI Taxonomy" id="86667"/>
    <lineage>
        <taxon>Bacteria</taxon>
        <taxon>Bacillati</taxon>
        <taxon>Bacillota</taxon>
        <taxon>Bacilli</taxon>
        <taxon>Bacillales</taxon>
        <taxon>Caryophanaceae</taxon>
        <taxon>Jeotgalibacillus</taxon>
    </lineage>
</organism>
<dbReference type="EMBL" id="JBFMIA010000025">
    <property type="protein sequence ID" value="MEW9503184.1"/>
    <property type="molecule type" value="Genomic_DNA"/>
</dbReference>
<keyword evidence="1" id="KW-0812">Transmembrane</keyword>
<accession>A0ABV3Q7F9</accession>
<proteinExistence type="predicted"/>
<keyword evidence="1" id="KW-0472">Membrane</keyword>
<evidence type="ECO:0000313" key="2">
    <source>
        <dbReference type="EMBL" id="MEW9503184.1"/>
    </source>
</evidence>
<comment type="caution">
    <text evidence="2">The sequence shown here is derived from an EMBL/GenBank/DDBJ whole genome shotgun (WGS) entry which is preliminary data.</text>
</comment>
<keyword evidence="3" id="KW-1185">Reference proteome</keyword>